<evidence type="ECO:0008006" key="3">
    <source>
        <dbReference type="Google" id="ProtNLM"/>
    </source>
</evidence>
<dbReference type="EMBL" id="JAAKFY010000013">
    <property type="protein sequence ID" value="KAF3847308.1"/>
    <property type="molecule type" value="Genomic_DNA"/>
</dbReference>
<organism evidence="1 2">
    <name type="scientific">Dissostichus mawsoni</name>
    <name type="common">Antarctic cod</name>
    <dbReference type="NCBI Taxonomy" id="36200"/>
    <lineage>
        <taxon>Eukaryota</taxon>
        <taxon>Metazoa</taxon>
        <taxon>Chordata</taxon>
        <taxon>Craniata</taxon>
        <taxon>Vertebrata</taxon>
        <taxon>Euteleostomi</taxon>
        <taxon>Actinopterygii</taxon>
        <taxon>Neopterygii</taxon>
        <taxon>Teleostei</taxon>
        <taxon>Neoteleostei</taxon>
        <taxon>Acanthomorphata</taxon>
        <taxon>Eupercaria</taxon>
        <taxon>Perciformes</taxon>
        <taxon>Notothenioidei</taxon>
        <taxon>Nototheniidae</taxon>
        <taxon>Dissostichus</taxon>
    </lineage>
</organism>
<evidence type="ECO:0000313" key="1">
    <source>
        <dbReference type="EMBL" id="KAF3847308.1"/>
    </source>
</evidence>
<name>A0A7J5YGA9_DISMA</name>
<protein>
    <recommendedName>
        <fullName evidence="3">Integrase catalytic domain-containing protein</fullName>
    </recommendedName>
</protein>
<keyword evidence="2" id="KW-1185">Reference proteome</keyword>
<gene>
    <name evidence="1" type="ORF">F7725_020336</name>
</gene>
<dbReference type="PANTHER" id="PTHR46177:SF1">
    <property type="entry name" value="INTEGRASE CATALYTIC DOMAIN-CONTAINING PROTEIN"/>
    <property type="match status" value="1"/>
</dbReference>
<dbReference type="Proteomes" id="UP000518266">
    <property type="component" value="Unassembled WGS sequence"/>
</dbReference>
<reference evidence="1 2" key="1">
    <citation type="submission" date="2020-03" db="EMBL/GenBank/DDBJ databases">
        <title>Dissostichus mawsoni Genome sequencing and assembly.</title>
        <authorList>
            <person name="Park H."/>
        </authorList>
    </citation>
    <scope>NUCLEOTIDE SEQUENCE [LARGE SCALE GENOMIC DNA]</scope>
    <source>
        <strain evidence="1">DM0001</strain>
        <tissue evidence="1">Muscle</tissue>
    </source>
</reference>
<comment type="caution">
    <text evidence="1">The sequence shown here is derived from an EMBL/GenBank/DDBJ whole genome shotgun (WGS) entry which is preliminary data.</text>
</comment>
<proteinExistence type="predicted"/>
<sequence length="124" mass="14111">MKNQSDLEEVLAFVQHEIMTNGQMQDTGLVVSQDSIRRIIKLVDPQGVEFKTSHPEKTDPKVVASYFIKTVSGIGGCPERIRADRGTENVSVEEMQMFLRRNHPDSFAGERSFLLWKKHSKLAH</sequence>
<dbReference type="OrthoDB" id="5982318at2759"/>
<dbReference type="PANTHER" id="PTHR46177">
    <property type="entry name" value="INTEGRASE CATALYTIC DOMAIN-CONTAINING PROTEIN"/>
    <property type="match status" value="1"/>
</dbReference>
<evidence type="ECO:0000313" key="2">
    <source>
        <dbReference type="Proteomes" id="UP000518266"/>
    </source>
</evidence>
<accession>A0A7J5YGA9</accession>
<dbReference type="AlphaFoldDB" id="A0A7J5YGA9"/>